<feature type="transmembrane region" description="Helical" evidence="18">
    <location>
        <begin position="85"/>
        <end position="106"/>
    </location>
</feature>
<dbReference type="GO" id="GO:0008137">
    <property type="term" value="F:NADH dehydrogenase (ubiquinone) activity"/>
    <property type="evidence" value="ECO:0007669"/>
    <property type="project" value="UniProtKB-EC"/>
</dbReference>
<evidence type="ECO:0000256" key="14">
    <source>
        <dbReference type="ARBA" id="ARBA00023075"/>
    </source>
</evidence>
<dbReference type="InterPro" id="IPR003917">
    <property type="entry name" value="NADH_UbQ_OxRdtase_chain2"/>
</dbReference>
<gene>
    <name evidence="20" type="primary">ND2</name>
</gene>
<keyword evidence="11 18" id="KW-0249">Electron transport</keyword>
<evidence type="ECO:0000256" key="6">
    <source>
        <dbReference type="ARBA" id="ARBA00022448"/>
    </source>
</evidence>
<evidence type="ECO:0000256" key="9">
    <source>
        <dbReference type="ARBA" id="ARBA00022792"/>
    </source>
</evidence>
<dbReference type="InterPro" id="IPR001750">
    <property type="entry name" value="ND/Mrp_TM"/>
</dbReference>
<keyword evidence="12 18" id="KW-1133">Transmembrane helix</keyword>
<keyword evidence="16 18" id="KW-0472">Membrane</keyword>
<evidence type="ECO:0000256" key="11">
    <source>
        <dbReference type="ARBA" id="ARBA00022982"/>
    </source>
</evidence>
<feature type="transmembrane region" description="Helical" evidence="18">
    <location>
        <begin position="191"/>
        <end position="211"/>
    </location>
</feature>
<dbReference type="AlphaFoldDB" id="A0AAU7LK55"/>
<evidence type="ECO:0000256" key="13">
    <source>
        <dbReference type="ARBA" id="ARBA00023027"/>
    </source>
</evidence>
<keyword evidence="15 18" id="KW-0496">Mitochondrion</keyword>
<dbReference type="PANTHER" id="PTHR46552">
    <property type="entry name" value="NADH-UBIQUINONE OXIDOREDUCTASE CHAIN 2"/>
    <property type="match status" value="1"/>
</dbReference>
<evidence type="ECO:0000259" key="19">
    <source>
        <dbReference type="Pfam" id="PF00361"/>
    </source>
</evidence>
<evidence type="ECO:0000256" key="7">
    <source>
        <dbReference type="ARBA" id="ARBA00022660"/>
    </source>
</evidence>
<sequence>MMFLITLMTGTLITISSFSWLSMWIGLELNLLSFIPLMSKKKNPLSSEASLKYFIIQAISSMIILFSIILIFISKEQMELILSPMKLILNSALLTKLGSAPFHFWFPEIIEGLSWFNTFLLLTWQKIAPLIMISYNFFSFWYFSLIVILCMVTSGVSIWNQISMKKILVFSSINHIGWMLSMMFFNQSLWMLYFLIYLILTFSLILVLNQFNIFFIQQLFLILNLSKEFKLFFFLNFFSLGGLPPFIGFFPKWITLMTLIKHSYLFLAIFMIFFTLITLFIYIRLTFQSLNLNFSEMKSKFSNSSIYLLYSLNFFNLAGLFMFTIIFNL</sequence>
<proteinExistence type="inferred from homology"/>
<accession>A0AAU7LK55</accession>
<evidence type="ECO:0000256" key="12">
    <source>
        <dbReference type="ARBA" id="ARBA00022989"/>
    </source>
</evidence>
<keyword evidence="6" id="KW-0813">Transport</keyword>
<keyword evidence="13 18" id="KW-0520">NAD</keyword>
<evidence type="ECO:0000313" key="20">
    <source>
        <dbReference type="EMBL" id="XBP44106.1"/>
    </source>
</evidence>
<dbReference type="Pfam" id="PF00361">
    <property type="entry name" value="Proton_antipo_M"/>
    <property type="match status" value="1"/>
</dbReference>
<evidence type="ECO:0000256" key="2">
    <source>
        <dbReference type="ARBA" id="ARBA00004448"/>
    </source>
</evidence>
<feature type="transmembrane region" description="Helical" evidence="18">
    <location>
        <begin position="53"/>
        <end position="73"/>
    </location>
</feature>
<evidence type="ECO:0000256" key="17">
    <source>
        <dbReference type="ARBA" id="ARBA00049551"/>
    </source>
</evidence>
<keyword evidence="9 18" id="KW-0999">Mitochondrion inner membrane</keyword>
<evidence type="ECO:0000256" key="1">
    <source>
        <dbReference type="ARBA" id="ARBA00003257"/>
    </source>
</evidence>
<dbReference type="PRINTS" id="PR01436">
    <property type="entry name" value="NADHDHGNASE2"/>
</dbReference>
<evidence type="ECO:0000256" key="10">
    <source>
        <dbReference type="ARBA" id="ARBA00022967"/>
    </source>
</evidence>
<comment type="function">
    <text evidence="1">Core subunit of the mitochondrial membrane respiratory chain NADH dehydrogenase (Complex I) that is believed to belong to the minimal assembly required for catalysis. Complex I functions in the transfer of electrons from NADH to the respiratory chain. The immediate electron acceptor for the enzyme is believed to be ubiquinone.</text>
</comment>
<evidence type="ECO:0000256" key="8">
    <source>
        <dbReference type="ARBA" id="ARBA00022692"/>
    </source>
</evidence>
<feature type="domain" description="NADH:quinone oxidoreductase/Mrp antiporter transmembrane" evidence="19">
    <location>
        <begin position="19"/>
        <end position="278"/>
    </location>
</feature>
<evidence type="ECO:0000256" key="4">
    <source>
        <dbReference type="ARBA" id="ARBA00012944"/>
    </source>
</evidence>
<dbReference type="GO" id="GO:0005743">
    <property type="term" value="C:mitochondrial inner membrane"/>
    <property type="evidence" value="ECO:0007669"/>
    <property type="project" value="UniProtKB-SubCell"/>
</dbReference>
<dbReference type="GO" id="GO:0006120">
    <property type="term" value="P:mitochondrial electron transport, NADH to ubiquinone"/>
    <property type="evidence" value="ECO:0007669"/>
    <property type="project" value="InterPro"/>
</dbReference>
<feature type="transmembrane region" description="Helical" evidence="18">
    <location>
        <begin position="141"/>
        <end position="160"/>
    </location>
</feature>
<feature type="transmembrane region" description="Helical" evidence="18">
    <location>
        <begin position="12"/>
        <end position="32"/>
    </location>
</feature>
<comment type="similarity">
    <text evidence="3 18">Belongs to the complex I subunit 2 family.</text>
</comment>
<dbReference type="InterPro" id="IPR050175">
    <property type="entry name" value="Complex_I_Subunit_2"/>
</dbReference>
<comment type="catalytic activity">
    <reaction evidence="17 18">
        <text>a ubiquinone + NADH + 5 H(+)(in) = a ubiquinol + NAD(+) + 4 H(+)(out)</text>
        <dbReference type="Rhea" id="RHEA:29091"/>
        <dbReference type="Rhea" id="RHEA-COMP:9565"/>
        <dbReference type="Rhea" id="RHEA-COMP:9566"/>
        <dbReference type="ChEBI" id="CHEBI:15378"/>
        <dbReference type="ChEBI" id="CHEBI:16389"/>
        <dbReference type="ChEBI" id="CHEBI:17976"/>
        <dbReference type="ChEBI" id="CHEBI:57540"/>
        <dbReference type="ChEBI" id="CHEBI:57945"/>
        <dbReference type="EC" id="7.1.1.2"/>
    </reaction>
</comment>
<dbReference type="PANTHER" id="PTHR46552:SF1">
    <property type="entry name" value="NADH-UBIQUINONE OXIDOREDUCTASE CHAIN 2"/>
    <property type="match status" value="1"/>
</dbReference>
<evidence type="ECO:0000256" key="18">
    <source>
        <dbReference type="RuleBase" id="RU003403"/>
    </source>
</evidence>
<protein>
    <recommendedName>
        <fullName evidence="5 18">NADH-ubiquinone oxidoreductase chain 2</fullName>
        <ecNumber evidence="4 18">7.1.1.2</ecNumber>
    </recommendedName>
</protein>
<dbReference type="EMBL" id="PP865227">
    <property type="protein sequence ID" value="XBP44106.1"/>
    <property type="molecule type" value="Genomic_DNA"/>
</dbReference>
<evidence type="ECO:0000256" key="5">
    <source>
        <dbReference type="ARBA" id="ARBA00021008"/>
    </source>
</evidence>
<keyword evidence="7 18" id="KW-0679">Respiratory chain</keyword>
<feature type="transmembrane region" description="Helical" evidence="18">
    <location>
        <begin position="263"/>
        <end position="285"/>
    </location>
</feature>
<dbReference type="EC" id="7.1.1.2" evidence="4 18"/>
<name>A0AAU7LK55_9CUCU</name>
<comment type="subcellular location">
    <subcellularLocation>
        <location evidence="2 18">Mitochondrion inner membrane</location>
        <topology evidence="2 18">Multi-pass membrane protein</topology>
    </subcellularLocation>
</comment>
<keyword evidence="8 18" id="KW-0812">Transmembrane</keyword>
<keyword evidence="14 18" id="KW-0830">Ubiquinone</keyword>
<geneLocation type="mitochondrion" evidence="20"/>
<keyword evidence="10 18" id="KW-1278">Translocase</keyword>
<evidence type="ECO:0000256" key="16">
    <source>
        <dbReference type="ARBA" id="ARBA00023136"/>
    </source>
</evidence>
<feature type="transmembrane region" description="Helical" evidence="18">
    <location>
        <begin position="306"/>
        <end position="327"/>
    </location>
</feature>
<organism evidence="20">
    <name type="scientific">Thalassa montezumae</name>
    <dbReference type="NCBI Taxonomy" id="3129753"/>
    <lineage>
        <taxon>Eukaryota</taxon>
        <taxon>Metazoa</taxon>
        <taxon>Ecdysozoa</taxon>
        <taxon>Arthropoda</taxon>
        <taxon>Hexapoda</taxon>
        <taxon>Insecta</taxon>
        <taxon>Pterygota</taxon>
        <taxon>Neoptera</taxon>
        <taxon>Endopterygota</taxon>
        <taxon>Coleoptera</taxon>
        <taxon>Polyphaga</taxon>
        <taxon>Cucujiformia</taxon>
        <taxon>Coccinelloidea</taxon>
        <taxon>Coccinellidae</taxon>
        <taxon>Scymninae</taxon>
        <taxon>Hyperaspidini</taxon>
        <taxon>Thalassa</taxon>
    </lineage>
</organism>
<evidence type="ECO:0000256" key="15">
    <source>
        <dbReference type="ARBA" id="ARBA00023128"/>
    </source>
</evidence>
<comment type="function">
    <text evidence="18">Core subunit of the mitochondrial membrane respiratory chain NADH dehydrogenase (Complex I) which catalyzes electron transfer from NADH through the respiratory chain, using ubiquinone as an electron acceptor. Essential for the catalytic activity and assembly of complex I.</text>
</comment>
<feature type="transmembrane region" description="Helical" evidence="18">
    <location>
        <begin position="231"/>
        <end position="251"/>
    </location>
</feature>
<reference evidence="20" key="1">
    <citation type="submission" date="2024-06" db="EMBL/GenBank/DDBJ databases">
        <title>The complete mitogenome and phylogenetic analysis of Thalassa montezumae Mulsant, 1850 (Coleoptera: Coccinellidae).</title>
        <authorList>
            <person name="Iovinella I."/>
            <person name="Giovannini L."/>
            <person name="Mazza G."/>
            <person name="Manco B.N."/>
            <person name="Madonni L."/>
            <person name="Roversi P.F."/>
            <person name="Marianelli L."/>
            <person name="Strangi A."/>
        </authorList>
    </citation>
    <scope>NUCLEOTIDE SEQUENCE</scope>
</reference>
<evidence type="ECO:0000256" key="3">
    <source>
        <dbReference type="ARBA" id="ARBA00007012"/>
    </source>
</evidence>